<gene>
    <name evidence="1" type="ORF">MMAGJ_65200</name>
</gene>
<dbReference type="Gene3D" id="3.40.720.10">
    <property type="entry name" value="Alkaline Phosphatase, subunit A"/>
    <property type="match status" value="1"/>
</dbReference>
<sequence>MDVPRPDSELPHLADVVPAVLTAMGATGFSSPIELPGPVRGACVLMIDGLGAELLADHPDDAPVLAGMRGQTLQVGFPSTTAAGIAAIGTGCRSGEHGLVGYSFRVPDAGVINALRWRPHPWGEDLRDRVRPEDVQPLPTTFERAAQAGVAVEVVSGAQFAHSGLTRAALRGARYVGVHAIGELAASVSDAVSRGGFCYGYHGDLDLVGHLHGPGSPAWRMQLRQVDRLVESVVEALPPGAMLAVVADHGMVGVDTVVDIDDHEPLLRNVQAVGGEARARHIYTDSGATDDVLAVWRETLADTAWVLSRDEAIAAGWFGERIRDDARARIGDVVAAARDRAALVRRNAEPMESALIGQHGSLTNAEQRVPLLLAFG</sequence>
<reference evidence="1 2" key="1">
    <citation type="journal article" date="2019" name="Emerg. Microbes Infect.">
        <title>Comprehensive subspecies identification of 175 nontuberculous mycobacteria species based on 7547 genomic profiles.</title>
        <authorList>
            <person name="Matsumoto Y."/>
            <person name="Kinjo T."/>
            <person name="Motooka D."/>
            <person name="Nabeya D."/>
            <person name="Jung N."/>
            <person name="Uechi K."/>
            <person name="Horii T."/>
            <person name="Iida T."/>
            <person name="Fujita J."/>
            <person name="Nakamura S."/>
        </authorList>
    </citation>
    <scope>NUCLEOTIDE SEQUENCE [LARGE SCALE GENOMIC DNA]</scope>
    <source>
        <strain evidence="1 2">JCM 12375</strain>
    </source>
</reference>
<organism evidence="1 2">
    <name type="scientific">Mycolicibacterium mageritense</name>
    <name type="common">Mycobacterium mageritense</name>
    <dbReference type="NCBI Taxonomy" id="53462"/>
    <lineage>
        <taxon>Bacteria</taxon>
        <taxon>Bacillati</taxon>
        <taxon>Actinomycetota</taxon>
        <taxon>Actinomycetes</taxon>
        <taxon>Mycobacteriales</taxon>
        <taxon>Mycobacteriaceae</taxon>
        <taxon>Mycolicibacterium</taxon>
    </lineage>
</organism>
<dbReference type="SUPFAM" id="SSF53649">
    <property type="entry name" value="Alkaline phosphatase-like"/>
    <property type="match status" value="1"/>
</dbReference>
<dbReference type="Pfam" id="PF01663">
    <property type="entry name" value="Phosphodiest"/>
    <property type="match status" value="1"/>
</dbReference>
<dbReference type="Proteomes" id="UP000465622">
    <property type="component" value="Chromosome"/>
</dbReference>
<proteinExistence type="predicted"/>
<dbReference type="EMBL" id="AP022567">
    <property type="protein sequence ID" value="BBX37238.1"/>
    <property type="molecule type" value="Genomic_DNA"/>
</dbReference>
<dbReference type="InterPro" id="IPR002591">
    <property type="entry name" value="Phosphodiest/P_Trfase"/>
</dbReference>
<dbReference type="InterPro" id="IPR017850">
    <property type="entry name" value="Alkaline_phosphatase_core_sf"/>
</dbReference>
<dbReference type="RefSeq" id="WP_036440812.1">
    <property type="nucleotide sequence ID" value="NZ_AP022567.1"/>
</dbReference>
<protein>
    <submittedName>
        <fullName evidence="1">Phosphodiesterase</fullName>
    </submittedName>
</protein>
<name>A0ABM7I2W9_MYCME</name>
<accession>A0ABM7I2W9</accession>
<evidence type="ECO:0000313" key="2">
    <source>
        <dbReference type="Proteomes" id="UP000465622"/>
    </source>
</evidence>
<keyword evidence="2" id="KW-1185">Reference proteome</keyword>
<evidence type="ECO:0000313" key="1">
    <source>
        <dbReference type="EMBL" id="BBX37238.1"/>
    </source>
</evidence>